<protein>
    <recommendedName>
        <fullName evidence="2">DNA-binding domain-containing protein</fullName>
    </recommendedName>
</protein>
<dbReference type="InterPro" id="IPR025830">
    <property type="entry name" value="DNA_bnd_dom_ovate"/>
</dbReference>
<sequence length="99" mass="11525">MVLKHRFRLSNMIPNGWFYKLKDMSKSRPTTLHRHQQHSSKEKPSAAAATRAPQLPRYSYLSAKPARATNQHHYHHHKLYNSPVNHKASDTQHHAPKSN</sequence>
<gene>
    <name evidence="3" type="ORF">LTRI10_LOCUS45997</name>
</gene>
<keyword evidence="4" id="KW-1185">Reference proteome</keyword>
<dbReference type="AlphaFoldDB" id="A0AAV2G6I0"/>
<feature type="compositionally biased region" description="Basic residues" evidence="1">
    <location>
        <begin position="70"/>
        <end position="79"/>
    </location>
</feature>
<dbReference type="Proteomes" id="UP001497516">
    <property type="component" value="Chromosome 8"/>
</dbReference>
<feature type="region of interest" description="Disordered" evidence="1">
    <location>
        <begin position="27"/>
        <end position="99"/>
    </location>
</feature>
<dbReference type="GO" id="GO:0003677">
    <property type="term" value="F:DNA binding"/>
    <property type="evidence" value="ECO:0007669"/>
    <property type="project" value="InterPro"/>
</dbReference>
<dbReference type="Pfam" id="PF13724">
    <property type="entry name" value="DNA_binding_2"/>
    <property type="match status" value="1"/>
</dbReference>
<accession>A0AAV2G6I0</accession>
<feature type="domain" description="DNA-binding" evidence="2">
    <location>
        <begin position="4"/>
        <end position="43"/>
    </location>
</feature>
<proteinExistence type="predicted"/>
<evidence type="ECO:0000313" key="3">
    <source>
        <dbReference type="EMBL" id="CAL1406259.1"/>
    </source>
</evidence>
<dbReference type="EMBL" id="OZ034821">
    <property type="protein sequence ID" value="CAL1406259.1"/>
    <property type="molecule type" value="Genomic_DNA"/>
</dbReference>
<evidence type="ECO:0000256" key="1">
    <source>
        <dbReference type="SAM" id="MobiDB-lite"/>
    </source>
</evidence>
<evidence type="ECO:0000313" key="4">
    <source>
        <dbReference type="Proteomes" id="UP001497516"/>
    </source>
</evidence>
<organism evidence="3 4">
    <name type="scientific">Linum trigynum</name>
    <dbReference type="NCBI Taxonomy" id="586398"/>
    <lineage>
        <taxon>Eukaryota</taxon>
        <taxon>Viridiplantae</taxon>
        <taxon>Streptophyta</taxon>
        <taxon>Embryophyta</taxon>
        <taxon>Tracheophyta</taxon>
        <taxon>Spermatophyta</taxon>
        <taxon>Magnoliopsida</taxon>
        <taxon>eudicotyledons</taxon>
        <taxon>Gunneridae</taxon>
        <taxon>Pentapetalae</taxon>
        <taxon>rosids</taxon>
        <taxon>fabids</taxon>
        <taxon>Malpighiales</taxon>
        <taxon>Linaceae</taxon>
        <taxon>Linum</taxon>
    </lineage>
</organism>
<evidence type="ECO:0000259" key="2">
    <source>
        <dbReference type="Pfam" id="PF13724"/>
    </source>
</evidence>
<name>A0AAV2G6I0_9ROSI</name>
<reference evidence="3 4" key="1">
    <citation type="submission" date="2024-04" db="EMBL/GenBank/DDBJ databases">
        <authorList>
            <person name="Fracassetti M."/>
        </authorList>
    </citation>
    <scope>NUCLEOTIDE SEQUENCE [LARGE SCALE GENOMIC DNA]</scope>
</reference>